<proteinExistence type="predicted"/>
<reference evidence="1 2" key="1">
    <citation type="journal article" date="2023" name="IMA Fungus">
        <title>Comparative genomic study of the Penicillium genus elucidates a diverse pangenome and 15 lateral gene transfer events.</title>
        <authorList>
            <person name="Petersen C."/>
            <person name="Sorensen T."/>
            <person name="Nielsen M.R."/>
            <person name="Sondergaard T.E."/>
            <person name="Sorensen J.L."/>
            <person name="Fitzpatrick D.A."/>
            <person name="Frisvad J.C."/>
            <person name="Nielsen K.L."/>
        </authorList>
    </citation>
    <scope>NUCLEOTIDE SEQUENCE [LARGE SCALE GENOMIC DNA]</scope>
    <source>
        <strain evidence="1 2">IBT 3361</strain>
    </source>
</reference>
<dbReference type="EMBL" id="JAPVEB010000010">
    <property type="protein sequence ID" value="KAJ5255790.1"/>
    <property type="molecule type" value="Genomic_DNA"/>
</dbReference>
<gene>
    <name evidence="1" type="ORF">N7505_010941</name>
</gene>
<protein>
    <submittedName>
        <fullName evidence="1">Uncharacterized protein</fullName>
    </submittedName>
</protein>
<evidence type="ECO:0000313" key="2">
    <source>
        <dbReference type="Proteomes" id="UP001220256"/>
    </source>
</evidence>
<dbReference type="Proteomes" id="UP001220256">
    <property type="component" value="Unassembled WGS sequence"/>
</dbReference>
<keyword evidence="2" id="KW-1185">Reference proteome</keyword>
<sequence>MSGHWDVEQCNNKQLSSSWRVTNRMSRVDGWSPQRRGGMVEEMTRGSFCTPAALFQSTDSL</sequence>
<accession>A0ABQ8W536</accession>
<organism evidence="1 2">
    <name type="scientific">Penicillium chrysogenum</name>
    <name type="common">Penicillium notatum</name>
    <dbReference type="NCBI Taxonomy" id="5076"/>
    <lineage>
        <taxon>Eukaryota</taxon>
        <taxon>Fungi</taxon>
        <taxon>Dikarya</taxon>
        <taxon>Ascomycota</taxon>
        <taxon>Pezizomycotina</taxon>
        <taxon>Eurotiomycetes</taxon>
        <taxon>Eurotiomycetidae</taxon>
        <taxon>Eurotiales</taxon>
        <taxon>Aspergillaceae</taxon>
        <taxon>Penicillium</taxon>
        <taxon>Penicillium chrysogenum species complex</taxon>
    </lineage>
</organism>
<name>A0ABQ8W536_PENCH</name>
<comment type="caution">
    <text evidence="1">The sequence shown here is derived from an EMBL/GenBank/DDBJ whole genome shotgun (WGS) entry which is preliminary data.</text>
</comment>
<evidence type="ECO:0000313" key="1">
    <source>
        <dbReference type="EMBL" id="KAJ5255790.1"/>
    </source>
</evidence>